<organism evidence="1">
    <name type="scientific">Ligilactobacillus agilis</name>
    <dbReference type="NCBI Taxonomy" id="1601"/>
    <lineage>
        <taxon>Bacteria</taxon>
        <taxon>Bacillati</taxon>
        <taxon>Bacillota</taxon>
        <taxon>Bacilli</taxon>
        <taxon>Lactobacillales</taxon>
        <taxon>Lactobacillaceae</taxon>
        <taxon>Ligilactobacillus</taxon>
    </lineage>
</organism>
<protein>
    <recommendedName>
        <fullName evidence="2">Transposase</fullName>
    </recommendedName>
</protein>
<gene>
    <name evidence="1" type="ORF">SY212_11980</name>
</gene>
<proteinExistence type="predicted"/>
<dbReference type="Proteomes" id="UP000494265">
    <property type="component" value="Unassembled WGS sequence"/>
</dbReference>
<accession>A0A6F9XLW4</accession>
<name>A0A6F9XLW4_9LACO</name>
<evidence type="ECO:0000313" key="1">
    <source>
        <dbReference type="EMBL" id="GET06168.1"/>
    </source>
</evidence>
<dbReference type="EMBL" id="BLAM01000118">
    <property type="protein sequence ID" value="GET06168.1"/>
    <property type="molecule type" value="Genomic_DNA"/>
</dbReference>
<reference evidence="1" key="1">
    <citation type="submission" date="2019-10" db="EMBL/GenBank/DDBJ databases">
        <title>Lactobacillus agilis SY212 Whole Genome Sequencing Project.</title>
        <authorList>
            <person name="Suzuki S."/>
            <person name="Endo A."/>
            <person name="Maeno S."/>
            <person name="Shiwa Y."/>
            <person name="Matsutani M."/>
            <person name="Kajikawa A."/>
        </authorList>
    </citation>
    <scope>NUCLEOTIDE SEQUENCE</scope>
    <source>
        <strain evidence="1">SY212</strain>
    </source>
</reference>
<evidence type="ECO:0008006" key="2">
    <source>
        <dbReference type="Google" id="ProtNLM"/>
    </source>
</evidence>
<dbReference type="RefSeq" id="WP_172584687.1">
    <property type="nucleotide sequence ID" value="NZ_BLAM01000118.1"/>
</dbReference>
<dbReference type="AlphaFoldDB" id="A0A6F9XLW4"/>
<sequence>MTKYSPEFKAQVVVEYMTDGLSSYTLEKSIRYRPVRFENGYNSTNYKESKASSDIIVKEFSLLNLNGM</sequence>
<comment type="caution">
    <text evidence="1">The sequence shown here is derived from an EMBL/GenBank/DDBJ whole genome shotgun (WGS) entry which is preliminary data.</text>
</comment>